<protein>
    <recommendedName>
        <fullName evidence="5 8">dTDP-glucose 4,6-dehydratase</fullName>
        <ecNumber evidence="4 8">4.2.1.46</ecNumber>
    </recommendedName>
</protein>
<evidence type="ECO:0000259" key="10">
    <source>
        <dbReference type="Pfam" id="PF16363"/>
    </source>
</evidence>
<dbReference type="EMBL" id="JBHSBM010000011">
    <property type="protein sequence ID" value="MFC4057834.1"/>
    <property type="molecule type" value="Genomic_DNA"/>
</dbReference>
<dbReference type="PANTHER" id="PTHR43000">
    <property type="entry name" value="DTDP-D-GLUCOSE 4,6-DEHYDRATASE-RELATED"/>
    <property type="match status" value="1"/>
</dbReference>
<accession>A0ABV8I4J2</accession>
<keyword evidence="7 8" id="KW-0456">Lyase</keyword>
<dbReference type="Proteomes" id="UP001595850">
    <property type="component" value="Unassembled WGS sequence"/>
</dbReference>
<organism evidence="11 12">
    <name type="scientific">Planomonospora corallina</name>
    <dbReference type="NCBI Taxonomy" id="1806052"/>
    <lineage>
        <taxon>Bacteria</taxon>
        <taxon>Bacillati</taxon>
        <taxon>Actinomycetota</taxon>
        <taxon>Actinomycetes</taxon>
        <taxon>Streptosporangiales</taxon>
        <taxon>Streptosporangiaceae</taxon>
        <taxon>Planomonospora</taxon>
    </lineage>
</organism>
<comment type="catalytic activity">
    <reaction evidence="1 8">
        <text>dTDP-alpha-D-glucose = dTDP-4-dehydro-6-deoxy-alpha-D-glucose + H2O</text>
        <dbReference type="Rhea" id="RHEA:17221"/>
        <dbReference type="ChEBI" id="CHEBI:15377"/>
        <dbReference type="ChEBI" id="CHEBI:57477"/>
        <dbReference type="ChEBI" id="CHEBI:57649"/>
        <dbReference type="EC" id="4.2.1.46"/>
    </reaction>
</comment>
<dbReference type="Gene3D" id="3.40.50.720">
    <property type="entry name" value="NAD(P)-binding Rossmann-like Domain"/>
    <property type="match status" value="1"/>
</dbReference>
<evidence type="ECO:0000256" key="9">
    <source>
        <dbReference type="SAM" id="MobiDB-lite"/>
    </source>
</evidence>
<evidence type="ECO:0000313" key="11">
    <source>
        <dbReference type="EMBL" id="MFC4057834.1"/>
    </source>
</evidence>
<proteinExistence type="inferred from homology"/>
<dbReference type="Gene3D" id="3.90.25.10">
    <property type="entry name" value="UDP-galactose 4-epimerase, domain 1"/>
    <property type="match status" value="1"/>
</dbReference>
<gene>
    <name evidence="11" type="primary">rfbB</name>
    <name evidence="11" type="ORF">ACFOWE_05985</name>
</gene>
<evidence type="ECO:0000256" key="1">
    <source>
        <dbReference type="ARBA" id="ARBA00001539"/>
    </source>
</evidence>
<evidence type="ECO:0000256" key="3">
    <source>
        <dbReference type="ARBA" id="ARBA00008178"/>
    </source>
</evidence>
<dbReference type="InterPro" id="IPR005888">
    <property type="entry name" value="dTDP_Gluc_deHydtase"/>
</dbReference>
<comment type="cofactor">
    <cofactor evidence="2 8">
        <name>NAD(+)</name>
        <dbReference type="ChEBI" id="CHEBI:57540"/>
    </cofactor>
</comment>
<evidence type="ECO:0000256" key="7">
    <source>
        <dbReference type="ARBA" id="ARBA00023239"/>
    </source>
</evidence>
<keyword evidence="6" id="KW-0520">NAD</keyword>
<dbReference type="EC" id="4.2.1.46" evidence="4 8"/>
<reference evidence="12" key="1">
    <citation type="journal article" date="2019" name="Int. J. Syst. Evol. Microbiol.">
        <title>The Global Catalogue of Microorganisms (GCM) 10K type strain sequencing project: providing services to taxonomists for standard genome sequencing and annotation.</title>
        <authorList>
            <consortium name="The Broad Institute Genomics Platform"/>
            <consortium name="The Broad Institute Genome Sequencing Center for Infectious Disease"/>
            <person name="Wu L."/>
            <person name="Ma J."/>
        </authorList>
    </citation>
    <scope>NUCLEOTIDE SEQUENCE [LARGE SCALE GENOMIC DNA]</scope>
    <source>
        <strain evidence="12">TBRC 4489</strain>
    </source>
</reference>
<feature type="region of interest" description="Disordered" evidence="9">
    <location>
        <begin position="325"/>
        <end position="344"/>
    </location>
</feature>
<sequence>MRVLVTGGAGFIGSHYVRSLLGGAYPGWEGARVTVLDKLTYAGNLANLAPVADHRGHTFVRGDIADARLLAEVVPGHDVVVNFAAESHVDRSIADAGDFVTTNVLGTQRLLQAALEAGVRTFVQVSTDEVYGSIAEGSWDEDAPLLPNSPYSAAKASGDLLCRAYARTHGLDVRVTRCSNNYGPYQYPEKVVPLFVTNLIDGRPVPLYGDGRNVREWLHVDDHCRGVQLVLEKGSPGEVYNIGGGVELTNLELTERLLSISGAGWDMVVRVPDRPGHDLRYSVDSGKIRSLGYEPRVDFGEGLAEVVQWYRDHQEWWRPARRAASVSSVPESEQGEPWTHPTFR</sequence>
<dbReference type="InterPro" id="IPR016040">
    <property type="entry name" value="NAD(P)-bd_dom"/>
</dbReference>
<evidence type="ECO:0000256" key="8">
    <source>
        <dbReference type="RuleBase" id="RU004473"/>
    </source>
</evidence>
<dbReference type="Pfam" id="PF16363">
    <property type="entry name" value="GDP_Man_Dehyd"/>
    <property type="match status" value="1"/>
</dbReference>
<comment type="caution">
    <text evidence="11">The sequence shown here is derived from an EMBL/GenBank/DDBJ whole genome shotgun (WGS) entry which is preliminary data.</text>
</comment>
<dbReference type="SUPFAM" id="SSF51735">
    <property type="entry name" value="NAD(P)-binding Rossmann-fold domains"/>
    <property type="match status" value="1"/>
</dbReference>
<evidence type="ECO:0000256" key="2">
    <source>
        <dbReference type="ARBA" id="ARBA00001911"/>
    </source>
</evidence>
<evidence type="ECO:0000256" key="5">
    <source>
        <dbReference type="ARBA" id="ARBA00016977"/>
    </source>
</evidence>
<dbReference type="CDD" id="cd05246">
    <property type="entry name" value="dTDP_GD_SDR_e"/>
    <property type="match status" value="1"/>
</dbReference>
<evidence type="ECO:0000256" key="6">
    <source>
        <dbReference type="ARBA" id="ARBA00023027"/>
    </source>
</evidence>
<name>A0ABV8I4J2_9ACTN</name>
<dbReference type="InterPro" id="IPR036291">
    <property type="entry name" value="NAD(P)-bd_dom_sf"/>
</dbReference>
<keyword evidence="12" id="KW-1185">Reference proteome</keyword>
<evidence type="ECO:0000313" key="12">
    <source>
        <dbReference type="Proteomes" id="UP001595850"/>
    </source>
</evidence>
<evidence type="ECO:0000256" key="4">
    <source>
        <dbReference type="ARBA" id="ARBA00011990"/>
    </source>
</evidence>
<dbReference type="NCBIfam" id="TIGR01181">
    <property type="entry name" value="dTDP_gluc_dehyt"/>
    <property type="match status" value="1"/>
</dbReference>
<comment type="similarity">
    <text evidence="3 8">Belongs to the NAD(P)-dependent epimerase/dehydratase family. dTDP-glucose dehydratase subfamily.</text>
</comment>
<dbReference type="GO" id="GO:0008460">
    <property type="term" value="F:dTDP-glucose 4,6-dehydratase activity"/>
    <property type="evidence" value="ECO:0007669"/>
    <property type="project" value="UniProtKB-EC"/>
</dbReference>
<dbReference type="RefSeq" id="WP_377285934.1">
    <property type="nucleotide sequence ID" value="NZ_JBHSBM010000011.1"/>
</dbReference>
<feature type="domain" description="NAD(P)-binding" evidence="10">
    <location>
        <begin position="4"/>
        <end position="305"/>
    </location>
</feature>